<feature type="chain" id="PRO_5013477197" evidence="1">
    <location>
        <begin position="20"/>
        <end position="121"/>
    </location>
</feature>
<evidence type="ECO:0000313" key="5">
    <source>
        <dbReference type="Proteomes" id="UP000075799"/>
    </source>
</evidence>
<evidence type="ECO:0000313" key="3">
    <source>
        <dbReference type="EMBL" id="KYG69088.1"/>
    </source>
</evidence>
<feature type="signal peptide" evidence="1">
    <location>
        <begin position="1"/>
        <end position="19"/>
    </location>
</feature>
<dbReference type="AlphaFoldDB" id="A0A150WCR6"/>
<organism evidence="2 4">
    <name type="scientific">Bdellovibrio bacteriovorus</name>
    <dbReference type="NCBI Taxonomy" id="959"/>
    <lineage>
        <taxon>Bacteria</taxon>
        <taxon>Pseudomonadati</taxon>
        <taxon>Bdellovibrionota</taxon>
        <taxon>Bdellovibrionia</taxon>
        <taxon>Bdellovibrionales</taxon>
        <taxon>Pseudobdellovibrionaceae</taxon>
        <taxon>Bdellovibrio</taxon>
    </lineage>
</organism>
<name>A0A150WCR6_BDEBC</name>
<dbReference type="OrthoDB" id="5294272at2"/>
<dbReference type="EMBL" id="LUKD01000001">
    <property type="protein sequence ID" value="KYG69088.1"/>
    <property type="molecule type" value="Genomic_DNA"/>
</dbReference>
<gene>
    <name evidence="2" type="ORF">AZI85_11995</name>
    <name evidence="3" type="ORF">AZI87_07660</name>
</gene>
<comment type="caution">
    <text evidence="2">The sequence shown here is derived from an EMBL/GenBank/DDBJ whole genome shotgun (WGS) entry which is preliminary data.</text>
</comment>
<reference evidence="4 5" key="1">
    <citation type="submission" date="2016-03" db="EMBL/GenBank/DDBJ databases">
        <authorList>
            <person name="Ploux O."/>
        </authorList>
    </citation>
    <scope>NUCLEOTIDE SEQUENCE [LARGE SCALE GENOMIC DNA]</scope>
    <source>
        <strain evidence="2 4">BER2</strain>
        <strain evidence="3 5">EC13</strain>
    </source>
</reference>
<evidence type="ECO:0000313" key="2">
    <source>
        <dbReference type="EMBL" id="KYG60709.1"/>
    </source>
</evidence>
<dbReference type="Proteomes" id="UP000075391">
    <property type="component" value="Unassembled WGS sequence"/>
</dbReference>
<sequence length="121" mass="13345">MKKLMFVMLSVFLGTTASARSIIPTPTFEEATINVCPKGIVGCAHTINLDGKKFAMAIDEDSRDAEQSINALIGANQFHKIRKTQPFTVRGYFIEKGVFPNPTVKRTVFVILEVSNVISPK</sequence>
<dbReference type="EMBL" id="LUKF01000019">
    <property type="protein sequence ID" value="KYG60709.1"/>
    <property type="molecule type" value="Genomic_DNA"/>
</dbReference>
<dbReference type="Proteomes" id="UP000075799">
    <property type="component" value="Unassembled WGS sequence"/>
</dbReference>
<evidence type="ECO:0000313" key="4">
    <source>
        <dbReference type="Proteomes" id="UP000075391"/>
    </source>
</evidence>
<protein>
    <submittedName>
        <fullName evidence="2">Uncharacterized protein</fullName>
    </submittedName>
</protein>
<proteinExistence type="predicted"/>
<accession>A0A150WCR6</accession>
<keyword evidence="1" id="KW-0732">Signal</keyword>
<dbReference type="RefSeq" id="WP_063205969.1">
    <property type="nucleotide sequence ID" value="NZ_LUKD01000001.1"/>
</dbReference>
<evidence type="ECO:0000256" key="1">
    <source>
        <dbReference type="SAM" id="SignalP"/>
    </source>
</evidence>